<dbReference type="InterPro" id="IPR049514">
    <property type="entry name" value="Fic-like_C"/>
</dbReference>
<dbReference type="InterPro" id="IPR038461">
    <property type="entry name" value="Schlafen_AlbA_2_dom_sf"/>
</dbReference>
<evidence type="ECO:0000256" key="1">
    <source>
        <dbReference type="SAM" id="MobiDB-lite"/>
    </source>
</evidence>
<dbReference type="Gene3D" id="3.30.565.60">
    <property type="match status" value="1"/>
</dbReference>
<dbReference type="Proteomes" id="UP000806522">
    <property type="component" value="Unassembled WGS sequence"/>
</dbReference>
<dbReference type="PANTHER" id="PTHR30595:SF6">
    <property type="entry name" value="SCHLAFEN ALBA-2 DOMAIN-CONTAINING PROTEIN"/>
    <property type="match status" value="1"/>
</dbReference>
<evidence type="ECO:0000259" key="3">
    <source>
        <dbReference type="Pfam" id="PF21247"/>
    </source>
</evidence>
<reference evidence="4" key="1">
    <citation type="submission" date="2019-04" db="EMBL/GenBank/DDBJ databases">
        <title>Evolution of Biomass-Degrading Anaerobic Consortia Revealed by Metagenomics.</title>
        <authorList>
            <person name="Peng X."/>
        </authorList>
    </citation>
    <scope>NUCLEOTIDE SEQUENCE</scope>
    <source>
        <strain evidence="4">SIG140</strain>
    </source>
</reference>
<dbReference type="InterPro" id="IPR007421">
    <property type="entry name" value="Schlafen_AlbA_2_dom"/>
</dbReference>
<feature type="domain" description="Schlafen AlbA-2" evidence="2">
    <location>
        <begin position="14"/>
        <end position="129"/>
    </location>
</feature>
<feature type="compositionally biased region" description="Basic and acidic residues" evidence="1">
    <location>
        <begin position="415"/>
        <end position="437"/>
    </location>
</feature>
<dbReference type="Pfam" id="PF04326">
    <property type="entry name" value="SLFN_AlbA_2"/>
    <property type="match status" value="1"/>
</dbReference>
<dbReference type="AlphaFoldDB" id="A0A9D5P4B4"/>
<dbReference type="Gene3D" id="3.30.950.30">
    <property type="entry name" value="Schlafen, AAA domain"/>
    <property type="match status" value="1"/>
</dbReference>
<proteinExistence type="predicted"/>
<organism evidence="4 5">
    <name type="scientific">Xylanibacter ruminicola</name>
    <name type="common">Prevotella ruminicola</name>
    <dbReference type="NCBI Taxonomy" id="839"/>
    <lineage>
        <taxon>Bacteria</taxon>
        <taxon>Pseudomonadati</taxon>
        <taxon>Bacteroidota</taxon>
        <taxon>Bacteroidia</taxon>
        <taxon>Bacteroidales</taxon>
        <taxon>Prevotellaceae</taxon>
        <taxon>Xylanibacter</taxon>
    </lineage>
</organism>
<accession>A0A9D5P4B4</accession>
<dbReference type="InterPro" id="IPR038475">
    <property type="entry name" value="RecG_C_sf"/>
</dbReference>
<protein>
    <submittedName>
        <fullName evidence="4">AAA family ATPase</fullName>
    </submittedName>
</protein>
<gene>
    <name evidence="4" type="ORF">E7101_12615</name>
</gene>
<evidence type="ECO:0000313" key="5">
    <source>
        <dbReference type="Proteomes" id="UP000806522"/>
    </source>
</evidence>
<feature type="compositionally biased region" description="Basic and acidic residues" evidence="1">
    <location>
        <begin position="446"/>
        <end position="456"/>
    </location>
</feature>
<name>A0A9D5P4B4_XYLRU</name>
<feature type="domain" description="Filamentation induced by cAMP protein Fic-like C-terminal" evidence="3">
    <location>
        <begin position="485"/>
        <end position="531"/>
    </location>
</feature>
<dbReference type="Pfam" id="PF21247">
    <property type="entry name" value="Fic-like_C"/>
    <property type="match status" value="1"/>
</dbReference>
<dbReference type="EMBL" id="SUYC01000016">
    <property type="protein sequence ID" value="MBE6271767.1"/>
    <property type="molecule type" value="Genomic_DNA"/>
</dbReference>
<evidence type="ECO:0000259" key="2">
    <source>
        <dbReference type="Pfam" id="PF04326"/>
    </source>
</evidence>
<dbReference type="PANTHER" id="PTHR30595">
    <property type="entry name" value="GLPR-RELATED TRANSCRIPTIONAL REPRESSOR"/>
    <property type="match status" value="1"/>
</dbReference>
<evidence type="ECO:0000313" key="4">
    <source>
        <dbReference type="EMBL" id="MBE6271767.1"/>
    </source>
</evidence>
<comment type="caution">
    <text evidence="4">The sequence shown here is derived from an EMBL/GenBank/DDBJ whole genome shotgun (WGS) entry which is preliminary data.</text>
</comment>
<sequence length="535" mass="60735">MTKEDILRLRDTAEQTRVQFKERVTRDNKYDVSCEMVAQSNSRGGMIVVGIDDKTGRINPLSFVEVQETTNLLGSMASEGVVPQILLDIENVQMEGGVIVVATVKQGRNKPYRDSKGIVWVKQGADKRKVFDNAELIAMLMENGQMHPDSMPVNGTSIKDLDENTLRDYLLNRFRSDFERQQLSITELRHRSLEEIADVLSQTPEGILKNNGLVMEDGTLTVAALMLMGRYPQRWLPAFTVRCVSFVGNSIGGTEFRDKSGNDADGNAVHLYNYIISFLTRNLRKKQVEKDFNSQGELEVSIASLSEIVTNGILHRSYVIEAPLRVFIFDNRIEIHSPGLLPEGVSMESIKHGASVPRNKLLFNHGINLLPYTGAGSGITRALKFTPDIKFVNDETLNEFIVTVERRNVGEIDVKNDRDSDRDDREDKDREDRDKTLENSNLENNQDAKRDREDRDDVIEMQHISYKSLSGVQKDVIQFCSIPRSAREILEHIGYAYNSTNIANQIKPLLEHGFIEMTEPEKPNSKNQKYRKVRK</sequence>
<dbReference type="Pfam" id="PF13749">
    <property type="entry name" value="HATPase_c_4"/>
    <property type="match status" value="1"/>
</dbReference>
<feature type="region of interest" description="Disordered" evidence="1">
    <location>
        <begin position="415"/>
        <end position="456"/>
    </location>
</feature>